<evidence type="ECO:0000256" key="1">
    <source>
        <dbReference type="SAM" id="SignalP"/>
    </source>
</evidence>
<evidence type="ECO:0000313" key="3">
    <source>
        <dbReference type="Proteomes" id="UP000708208"/>
    </source>
</evidence>
<keyword evidence="3" id="KW-1185">Reference proteome</keyword>
<protein>
    <submittedName>
        <fullName evidence="2">Uncharacterized protein</fullName>
    </submittedName>
</protein>
<accession>A0A8J2KCU8</accession>
<evidence type="ECO:0000313" key="2">
    <source>
        <dbReference type="EMBL" id="CAG7786052.1"/>
    </source>
</evidence>
<name>A0A8J2KCU8_9HEXA</name>
<keyword evidence="1" id="KW-0732">Signal</keyword>
<dbReference type="EMBL" id="CAJVCH010309737">
    <property type="protein sequence ID" value="CAG7786052.1"/>
    <property type="molecule type" value="Genomic_DNA"/>
</dbReference>
<organism evidence="2 3">
    <name type="scientific">Allacma fusca</name>
    <dbReference type="NCBI Taxonomy" id="39272"/>
    <lineage>
        <taxon>Eukaryota</taxon>
        <taxon>Metazoa</taxon>
        <taxon>Ecdysozoa</taxon>
        <taxon>Arthropoda</taxon>
        <taxon>Hexapoda</taxon>
        <taxon>Collembola</taxon>
        <taxon>Symphypleona</taxon>
        <taxon>Sminthuridae</taxon>
        <taxon>Allacma</taxon>
    </lineage>
</organism>
<feature type="chain" id="PRO_5035166600" evidence="1">
    <location>
        <begin position="19"/>
        <end position="177"/>
    </location>
</feature>
<sequence>MIFLVLFALSISIHISHCQVEKPEILVECENLLTEDRECSVNFRDNETIILADLNQYYIIYCTAEYLLGIDVNIPNQQKPYLKLQRNVRNVLENSTYTHELEYSFATAQGSSGDVTIRNVENPRIFSRIHFFVEVGKAFTNSGKTINVKYNEIDSVIPCPSNYADLVPILEQRHSHQ</sequence>
<feature type="signal peptide" evidence="1">
    <location>
        <begin position="1"/>
        <end position="18"/>
    </location>
</feature>
<dbReference type="AlphaFoldDB" id="A0A8J2KCU8"/>
<proteinExistence type="predicted"/>
<dbReference type="Proteomes" id="UP000708208">
    <property type="component" value="Unassembled WGS sequence"/>
</dbReference>
<feature type="non-terminal residue" evidence="2">
    <location>
        <position position="1"/>
    </location>
</feature>
<comment type="caution">
    <text evidence="2">The sequence shown here is derived from an EMBL/GenBank/DDBJ whole genome shotgun (WGS) entry which is preliminary data.</text>
</comment>
<gene>
    <name evidence="2" type="ORF">AFUS01_LOCUS24636</name>
</gene>
<reference evidence="2" key="1">
    <citation type="submission" date="2021-06" db="EMBL/GenBank/DDBJ databases">
        <authorList>
            <person name="Hodson N. C."/>
            <person name="Mongue J. A."/>
            <person name="Jaron S. K."/>
        </authorList>
    </citation>
    <scope>NUCLEOTIDE SEQUENCE</scope>
</reference>